<dbReference type="Pfam" id="PF04231">
    <property type="entry name" value="Endonuclease_1"/>
    <property type="match status" value="1"/>
</dbReference>
<evidence type="ECO:0000313" key="4">
    <source>
        <dbReference type="EMBL" id="CAH9052175.1"/>
    </source>
</evidence>
<sequence length="205" mass="23517">MAFGPAQALGKQRKYLKPFTKTPPLRFTAAAALNGKARNELTKKGKVNKRAQRIEWEHVVPAWEFGHQMQCWQDGGRKTCKKIPKFKSMEGDLHNLVPAIGKVNGDRSNFKFSMIEGEGRVYGRCDAEVNFKARIFEPAPEIRGNIARTYFYFEKQYGLKISKQQHKLYSAWDKLDPVDEAECLIQSKKAEKQGWGNSFVQKECK</sequence>
<dbReference type="EMBL" id="CAMAPC010000002">
    <property type="protein sequence ID" value="CAH9052175.1"/>
    <property type="molecule type" value="Genomic_DNA"/>
</dbReference>
<dbReference type="Proteomes" id="UP001152467">
    <property type="component" value="Unassembled WGS sequence"/>
</dbReference>
<keyword evidence="2" id="KW-0540">Nuclease</keyword>
<dbReference type="GO" id="GO:0004518">
    <property type="term" value="F:nuclease activity"/>
    <property type="evidence" value="ECO:0007669"/>
    <property type="project" value="UniProtKB-KW"/>
</dbReference>
<gene>
    <name evidence="4" type="ORF">PSECIP111854_00915</name>
</gene>
<comment type="similarity">
    <text evidence="1">Belongs to the EndA/NucM nuclease family.</text>
</comment>
<reference evidence="4" key="1">
    <citation type="submission" date="2022-07" db="EMBL/GenBank/DDBJ databases">
        <authorList>
            <person name="Criscuolo A."/>
        </authorList>
    </citation>
    <scope>NUCLEOTIDE SEQUENCE</scope>
    <source>
        <strain evidence="4">CIP111854</strain>
    </source>
</reference>
<protein>
    <recommendedName>
        <fullName evidence="6">Endonuclease I</fullName>
    </recommendedName>
</protein>
<evidence type="ECO:0000313" key="5">
    <source>
        <dbReference type="Proteomes" id="UP001152467"/>
    </source>
</evidence>
<dbReference type="PANTHER" id="PTHR33607:SF2">
    <property type="entry name" value="ENDONUCLEASE-1"/>
    <property type="match status" value="1"/>
</dbReference>
<dbReference type="PANTHER" id="PTHR33607">
    <property type="entry name" value="ENDONUCLEASE-1"/>
    <property type="match status" value="1"/>
</dbReference>
<evidence type="ECO:0000256" key="2">
    <source>
        <dbReference type="ARBA" id="ARBA00022722"/>
    </source>
</evidence>
<evidence type="ECO:0000256" key="3">
    <source>
        <dbReference type="ARBA" id="ARBA00022801"/>
    </source>
</evidence>
<proteinExistence type="inferred from homology"/>
<dbReference type="SUPFAM" id="SSF54060">
    <property type="entry name" value="His-Me finger endonucleases"/>
    <property type="match status" value="1"/>
</dbReference>
<accession>A0A9W4VSF6</accession>
<name>A0A9W4VSF6_9GAMM</name>
<dbReference type="InterPro" id="IPR007346">
    <property type="entry name" value="Endonuclease-I"/>
</dbReference>
<organism evidence="4 5">
    <name type="scientific">Pseudoalteromonas holothuriae</name>
    <dbReference type="NCBI Taxonomy" id="2963714"/>
    <lineage>
        <taxon>Bacteria</taxon>
        <taxon>Pseudomonadati</taxon>
        <taxon>Pseudomonadota</taxon>
        <taxon>Gammaproteobacteria</taxon>
        <taxon>Alteromonadales</taxon>
        <taxon>Pseudoalteromonadaceae</taxon>
        <taxon>Pseudoalteromonas</taxon>
    </lineage>
</organism>
<dbReference type="InterPro" id="IPR044925">
    <property type="entry name" value="His-Me_finger_sf"/>
</dbReference>
<keyword evidence="3" id="KW-0378">Hydrolase</keyword>
<dbReference type="GO" id="GO:0016787">
    <property type="term" value="F:hydrolase activity"/>
    <property type="evidence" value="ECO:0007669"/>
    <property type="project" value="UniProtKB-KW"/>
</dbReference>
<dbReference type="RefSeq" id="WP_261625858.1">
    <property type="nucleotide sequence ID" value="NZ_CAMAPC010000002.1"/>
</dbReference>
<evidence type="ECO:0008006" key="6">
    <source>
        <dbReference type="Google" id="ProtNLM"/>
    </source>
</evidence>
<dbReference type="AlphaFoldDB" id="A0A9W4VSF6"/>
<evidence type="ECO:0000256" key="1">
    <source>
        <dbReference type="ARBA" id="ARBA00006429"/>
    </source>
</evidence>
<keyword evidence="5" id="KW-1185">Reference proteome</keyword>
<comment type="caution">
    <text evidence="4">The sequence shown here is derived from an EMBL/GenBank/DDBJ whole genome shotgun (WGS) entry which is preliminary data.</text>
</comment>